<sequence length="74" mass="8351">MKIDRLLRITIYLLNHGKTSSAVLADYFEVSQRTIMRDMDALCLAGIPVCSTTGVDGGYEIMEHLRCKAKWQDS</sequence>
<dbReference type="InterPro" id="IPR036390">
    <property type="entry name" value="WH_DNA-bd_sf"/>
</dbReference>
<protein>
    <submittedName>
        <fullName evidence="2">HTH domain-containing protein</fullName>
    </submittedName>
</protein>
<dbReference type="Pfam" id="PF08279">
    <property type="entry name" value="HTH_11"/>
    <property type="match status" value="1"/>
</dbReference>
<evidence type="ECO:0000313" key="3">
    <source>
        <dbReference type="Proteomes" id="UP000461768"/>
    </source>
</evidence>
<reference evidence="2 3" key="1">
    <citation type="submission" date="2019-09" db="EMBL/GenBank/DDBJ databases">
        <authorList>
            <person name="Valk L.C."/>
        </authorList>
    </citation>
    <scope>NUCLEOTIDE SEQUENCE [LARGE SCALE GENOMIC DNA]</scope>
    <source>
        <strain evidence="2">GalUA</strain>
    </source>
</reference>
<dbReference type="Proteomes" id="UP000461768">
    <property type="component" value="Unassembled WGS sequence"/>
</dbReference>
<feature type="domain" description="Helix-turn-helix type 11" evidence="1">
    <location>
        <begin position="5"/>
        <end position="59"/>
    </location>
</feature>
<reference evidence="2 3" key="2">
    <citation type="submission" date="2020-02" db="EMBL/GenBank/DDBJ databases">
        <title>Candidatus Galacturonibacter soehngenii shows hetero-acetogenic catabolism of galacturonic acid but lacks a canonical carbon monoxide dehydrogenase/acetyl-CoA synthase complex.</title>
        <authorList>
            <person name="Diender M."/>
            <person name="Stouten G.R."/>
            <person name="Petersen J.F."/>
            <person name="Nielsen P.H."/>
            <person name="Dueholm M.S."/>
            <person name="Pronk J.T."/>
            <person name="Van Loosdrecht M.C.M."/>
        </authorList>
    </citation>
    <scope>NUCLEOTIDE SEQUENCE [LARGE SCALE GENOMIC DNA]</scope>
    <source>
        <strain evidence="2">GalUA</strain>
    </source>
</reference>
<gene>
    <name evidence="2" type="ORF">F7O84_12580</name>
</gene>
<dbReference type="RefSeq" id="WP_151145723.1">
    <property type="nucleotide sequence ID" value="NZ_WAGX01000005.1"/>
</dbReference>
<evidence type="ECO:0000313" key="2">
    <source>
        <dbReference type="EMBL" id="KAB1438376.1"/>
    </source>
</evidence>
<dbReference type="InterPro" id="IPR013196">
    <property type="entry name" value="HTH_11"/>
</dbReference>
<dbReference type="OrthoDB" id="9815009at2"/>
<dbReference type="SUPFAM" id="SSF46785">
    <property type="entry name" value="Winged helix' DNA-binding domain"/>
    <property type="match status" value="1"/>
</dbReference>
<accession>A0A7V7QLE0</accession>
<keyword evidence="3" id="KW-1185">Reference proteome</keyword>
<name>A0A7V7QLE0_9FIRM</name>
<dbReference type="EMBL" id="WAGX01000005">
    <property type="protein sequence ID" value="KAB1438376.1"/>
    <property type="molecule type" value="Genomic_DNA"/>
</dbReference>
<dbReference type="Gene3D" id="1.10.10.10">
    <property type="entry name" value="Winged helix-like DNA-binding domain superfamily/Winged helix DNA-binding domain"/>
    <property type="match status" value="1"/>
</dbReference>
<proteinExistence type="predicted"/>
<dbReference type="AlphaFoldDB" id="A0A7V7QLE0"/>
<dbReference type="InterPro" id="IPR036388">
    <property type="entry name" value="WH-like_DNA-bd_sf"/>
</dbReference>
<comment type="caution">
    <text evidence="2">The sequence shown here is derived from an EMBL/GenBank/DDBJ whole genome shotgun (WGS) entry which is preliminary data.</text>
</comment>
<organism evidence="2 3">
    <name type="scientific">Candidatus Galacturonatibacter soehngenii</name>
    <dbReference type="NCBI Taxonomy" id="2307010"/>
    <lineage>
        <taxon>Bacteria</taxon>
        <taxon>Bacillati</taxon>
        <taxon>Bacillota</taxon>
        <taxon>Clostridia</taxon>
        <taxon>Lachnospirales</taxon>
        <taxon>Lachnospiraceae</taxon>
        <taxon>Candidatus Galacturonatibacter</taxon>
    </lineage>
</organism>
<evidence type="ECO:0000259" key="1">
    <source>
        <dbReference type="Pfam" id="PF08279"/>
    </source>
</evidence>